<dbReference type="EMBL" id="LILD01000014">
    <property type="protein sequence ID" value="KOO36345.1"/>
    <property type="molecule type" value="Genomic_DNA"/>
</dbReference>
<comment type="caution">
    <text evidence="1">The sequence shown here is derived from an EMBL/GenBank/DDBJ whole genome shotgun (WGS) entry which is preliminary data.</text>
</comment>
<dbReference type="PATRIC" id="fig|136160.3.peg.3864"/>
<gene>
    <name evidence="1" type="ORF">AMD02_19410</name>
</gene>
<protein>
    <submittedName>
        <fullName evidence="1">Uncharacterized protein</fullName>
    </submittedName>
</protein>
<proteinExistence type="predicted"/>
<accession>A0A0M0KBY5</accession>
<dbReference type="AlphaFoldDB" id="A0A0M0KBY5"/>
<reference evidence="1" key="1">
    <citation type="submission" date="2015-08" db="EMBL/GenBank/DDBJ databases">
        <title>Complete DNA Sequence of Pseudomonas syringae pv. actinidiae, the Causal Agent of Kiwifruit Canker Disease.</title>
        <authorList>
            <person name="Rikkerink E.H.A."/>
            <person name="Fineran P.C."/>
        </authorList>
    </citation>
    <scope>NUCLEOTIDE SEQUENCE</scope>
    <source>
        <strain evidence="1">DSM 13666</strain>
    </source>
</reference>
<evidence type="ECO:0000313" key="1">
    <source>
        <dbReference type="EMBL" id="KOO36345.1"/>
    </source>
</evidence>
<name>A0A0M0KBY5_ALKHA</name>
<sequence length="84" mass="10336">MQAFFFQGIVFDNTLKLRLVKGIRKKTIYKYVYLSGKFCRIMTVIDHRKWTNHQKWQIQTPLQSARLNNKRFLKYLLDRKVCYF</sequence>
<organism evidence="1">
    <name type="scientific">Halalkalibacterium halodurans</name>
    <name type="common">Bacillus halodurans</name>
    <dbReference type="NCBI Taxonomy" id="86665"/>
    <lineage>
        <taxon>Bacteria</taxon>
        <taxon>Bacillati</taxon>
        <taxon>Bacillota</taxon>
        <taxon>Bacilli</taxon>
        <taxon>Bacillales</taxon>
        <taxon>Bacillaceae</taxon>
        <taxon>Halalkalibacterium (ex Joshi et al. 2022)</taxon>
    </lineage>
</organism>